<evidence type="ECO:0008006" key="2">
    <source>
        <dbReference type="Google" id="ProtNLM"/>
    </source>
</evidence>
<evidence type="ECO:0000313" key="1">
    <source>
        <dbReference type="EMBL" id="GAG87309.1"/>
    </source>
</evidence>
<accession>X1AW27</accession>
<dbReference type="Pfam" id="PF01904">
    <property type="entry name" value="DUF72"/>
    <property type="match status" value="1"/>
</dbReference>
<dbReference type="InterPro" id="IPR002763">
    <property type="entry name" value="DUF72"/>
</dbReference>
<dbReference type="SUPFAM" id="SSF117396">
    <property type="entry name" value="TM1631-like"/>
    <property type="match status" value="1"/>
</dbReference>
<dbReference type="EMBL" id="BART01018209">
    <property type="protein sequence ID" value="GAG87309.1"/>
    <property type="molecule type" value="Genomic_DNA"/>
</dbReference>
<dbReference type="AlphaFoldDB" id="X1AW27"/>
<organism evidence="1">
    <name type="scientific">marine sediment metagenome</name>
    <dbReference type="NCBI Taxonomy" id="412755"/>
    <lineage>
        <taxon>unclassified sequences</taxon>
        <taxon>metagenomes</taxon>
        <taxon>ecological metagenomes</taxon>
    </lineage>
</organism>
<dbReference type="InterPro" id="IPR036520">
    <property type="entry name" value="UPF0759_sf"/>
</dbReference>
<name>X1AW27_9ZZZZ</name>
<sequence>SKAGRDETYDYYYKENELTQIKQRIDELAKTFETLTVIANNHYRGAELANALELKCLLTGQKQPIPEGLLRTYPQLAKIALTQ</sequence>
<proteinExistence type="predicted"/>
<reference evidence="1" key="1">
    <citation type="journal article" date="2014" name="Front. Microbiol.">
        <title>High frequency of phylogenetically diverse reductive dehalogenase-homologous genes in deep subseafloor sedimentary metagenomes.</title>
        <authorList>
            <person name="Kawai M."/>
            <person name="Futagami T."/>
            <person name="Toyoda A."/>
            <person name="Takaki Y."/>
            <person name="Nishi S."/>
            <person name="Hori S."/>
            <person name="Arai W."/>
            <person name="Tsubouchi T."/>
            <person name="Morono Y."/>
            <person name="Uchiyama I."/>
            <person name="Ito T."/>
            <person name="Fujiyama A."/>
            <person name="Inagaki F."/>
            <person name="Takami H."/>
        </authorList>
    </citation>
    <scope>NUCLEOTIDE SEQUENCE</scope>
    <source>
        <strain evidence="1">Expedition CK06-06</strain>
    </source>
</reference>
<gene>
    <name evidence="1" type="ORF">S01H4_34418</name>
</gene>
<dbReference type="Gene3D" id="3.20.20.410">
    <property type="entry name" value="Protein of unknown function UPF0759"/>
    <property type="match status" value="1"/>
</dbReference>
<comment type="caution">
    <text evidence="1">The sequence shown here is derived from an EMBL/GenBank/DDBJ whole genome shotgun (WGS) entry which is preliminary data.</text>
</comment>
<protein>
    <recommendedName>
        <fullName evidence="2">DUF72 domain-containing protein</fullName>
    </recommendedName>
</protein>
<feature type="non-terminal residue" evidence="1">
    <location>
        <position position="1"/>
    </location>
</feature>